<dbReference type="InterPro" id="IPR006121">
    <property type="entry name" value="HMA_dom"/>
</dbReference>
<dbReference type="RefSeq" id="WP_257913318.1">
    <property type="nucleotide sequence ID" value="NZ_JANPWE010000004.1"/>
</dbReference>
<feature type="transmembrane region" description="Helical" evidence="2">
    <location>
        <begin position="87"/>
        <end position="104"/>
    </location>
</feature>
<gene>
    <name evidence="4" type="ORF">NVS47_09670</name>
</gene>
<dbReference type="InterPro" id="IPR036163">
    <property type="entry name" value="HMA_dom_sf"/>
</dbReference>
<dbReference type="InterPro" id="IPR039447">
    <property type="entry name" value="UreH-like_TM_dom"/>
</dbReference>
<dbReference type="Gene3D" id="3.30.70.100">
    <property type="match status" value="1"/>
</dbReference>
<dbReference type="EMBL" id="JANPWE010000004">
    <property type="protein sequence ID" value="MCR6545773.1"/>
    <property type="molecule type" value="Genomic_DNA"/>
</dbReference>
<dbReference type="PANTHER" id="PTHR42208">
    <property type="entry name" value="HEAVY METAL TRANSPORTER-RELATED"/>
    <property type="match status" value="1"/>
</dbReference>
<keyword evidence="2" id="KW-0472">Membrane</keyword>
<comment type="caution">
    <text evidence="4">The sequence shown here is derived from an EMBL/GenBank/DDBJ whole genome shotgun (WGS) entry which is preliminary data.</text>
</comment>
<dbReference type="CDD" id="cd00371">
    <property type="entry name" value="HMA"/>
    <property type="match status" value="1"/>
</dbReference>
<dbReference type="Pfam" id="PF13386">
    <property type="entry name" value="DsbD_2"/>
    <property type="match status" value="1"/>
</dbReference>
<feature type="transmembrane region" description="Helical" evidence="2">
    <location>
        <begin position="124"/>
        <end position="146"/>
    </location>
</feature>
<reference evidence="4 5" key="1">
    <citation type="submission" date="2022-08" db="EMBL/GenBank/DDBJ databases">
        <title>Proteogenomics of the novel Dehalobacterium formicoaceticum strain EZ94 highlights a key role of methyltransferases during anaerobic dichloromethane degradation.</title>
        <authorList>
            <person name="Wasmund K."/>
        </authorList>
    </citation>
    <scope>NUCLEOTIDE SEQUENCE [LARGE SCALE GENOMIC DNA]</scope>
    <source>
        <strain evidence="4 5">EZ94</strain>
    </source>
</reference>
<dbReference type="SUPFAM" id="SSF49503">
    <property type="entry name" value="Cupredoxins"/>
    <property type="match status" value="1"/>
</dbReference>
<evidence type="ECO:0000256" key="1">
    <source>
        <dbReference type="ARBA" id="ARBA00022723"/>
    </source>
</evidence>
<dbReference type="Pfam" id="PF00403">
    <property type="entry name" value="HMA"/>
    <property type="match status" value="1"/>
</dbReference>
<sequence>MQQSAVQKTIMLEGLSCPACEQKIEKSLKKLDGVIEVRVDYVHSTAVVRYKPGQISLDTIQEAIENAGYPVLHLDTTVSPAQEQSSYSSMFFIGLIIVGLYIIINNTVGFNFFPQVSSNMGYSLLFIAGLFTSFHCIAMCGGINLSQCIGDGKCENRAIYHKFKPSFLYNLGRVSSYTILGGIVGALGSLFTLSLQGKAFISVIAGAFMVIMGLNMSGILPPLRRLMPRLPQSLTVKLERRKQGKTPFVVGVLNGFMPCGPLQAMQLHALGTGSFWAGAFSMFLFSLGTVPLMFAFGAFSSLLSSRFTKEMMKVSALLVIILGMIMGNRGFLLSGITVSDALLSPLGISQTQNNKAQRAVIKDGYQNVTTQLESGRYQPLILYAGVPVKWTIVAEKENLNGCNNEIIIPDYQQQQKLSVGENVIEFTPKRPGIITYTCWMGMISSKMTIE</sequence>
<keyword evidence="1" id="KW-0479">Metal-binding</keyword>
<dbReference type="InterPro" id="IPR008972">
    <property type="entry name" value="Cupredoxin"/>
</dbReference>
<protein>
    <submittedName>
        <fullName evidence="4">Sulfite exporter TauE/SafE family protein</fullName>
    </submittedName>
</protein>
<dbReference type="InterPro" id="IPR017969">
    <property type="entry name" value="Heavy-metal-associated_CS"/>
</dbReference>
<evidence type="ECO:0000256" key="2">
    <source>
        <dbReference type="SAM" id="Phobius"/>
    </source>
</evidence>
<feature type="transmembrane region" description="Helical" evidence="2">
    <location>
        <begin position="314"/>
        <end position="336"/>
    </location>
</feature>
<accession>A0ABT1Y4G5</accession>
<feature type="domain" description="HMA" evidence="3">
    <location>
        <begin position="6"/>
        <end position="72"/>
    </location>
</feature>
<dbReference type="SUPFAM" id="SSF55008">
    <property type="entry name" value="HMA, heavy metal-associated domain"/>
    <property type="match status" value="1"/>
</dbReference>
<keyword evidence="5" id="KW-1185">Reference proteome</keyword>
<feature type="transmembrane region" description="Helical" evidence="2">
    <location>
        <begin position="199"/>
        <end position="223"/>
    </location>
</feature>
<dbReference type="PROSITE" id="PS01047">
    <property type="entry name" value="HMA_1"/>
    <property type="match status" value="1"/>
</dbReference>
<feature type="transmembrane region" description="Helical" evidence="2">
    <location>
        <begin position="275"/>
        <end position="302"/>
    </location>
</feature>
<organism evidence="4 5">
    <name type="scientific">Dehalobacterium formicoaceticum</name>
    <dbReference type="NCBI Taxonomy" id="51515"/>
    <lineage>
        <taxon>Bacteria</taxon>
        <taxon>Bacillati</taxon>
        <taxon>Bacillota</taxon>
        <taxon>Clostridia</taxon>
        <taxon>Eubacteriales</taxon>
        <taxon>Peptococcaceae</taxon>
        <taxon>Dehalobacterium</taxon>
    </lineage>
</organism>
<dbReference type="PROSITE" id="PS50846">
    <property type="entry name" value="HMA_2"/>
    <property type="match status" value="1"/>
</dbReference>
<evidence type="ECO:0000259" key="3">
    <source>
        <dbReference type="PROSITE" id="PS50846"/>
    </source>
</evidence>
<keyword evidence="2" id="KW-1133">Transmembrane helix</keyword>
<dbReference type="Gene3D" id="2.60.40.420">
    <property type="entry name" value="Cupredoxins - blue copper proteins"/>
    <property type="match status" value="1"/>
</dbReference>
<dbReference type="Proteomes" id="UP001524944">
    <property type="component" value="Unassembled WGS sequence"/>
</dbReference>
<feature type="transmembrane region" description="Helical" evidence="2">
    <location>
        <begin position="244"/>
        <end position="263"/>
    </location>
</feature>
<name>A0ABT1Y4G5_9FIRM</name>
<proteinExistence type="predicted"/>
<dbReference type="PANTHER" id="PTHR42208:SF1">
    <property type="entry name" value="HEAVY METAL TRANSPORTER"/>
    <property type="match status" value="1"/>
</dbReference>
<keyword evidence="2" id="KW-0812">Transmembrane</keyword>
<evidence type="ECO:0000313" key="4">
    <source>
        <dbReference type="EMBL" id="MCR6545773.1"/>
    </source>
</evidence>
<feature type="transmembrane region" description="Helical" evidence="2">
    <location>
        <begin position="167"/>
        <end position="193"/>
    </location>
</feature>
<evidence type="ECO:0000313" key="5">
    <source>
        <dbReference type="Proteomes" id="UP001524944"/>
    </source>
</evidence>